<dbReference type="InterPro" id="IPR036028">
    <property type="entry name" value="SH3-like_dom_sf"/>
</dbReference>
<sequence>MHPRSFDSCNAGWINKDAAAKSGLGHERSGTMHMPYPDHPQTHSTLHRRRRRSAAISPSTAICVLLAGSISTVMAQGCIPLADSNACRAFGVASISTDSAVAGLFPFLYSVDSVASFDSGIASYIAGGFTEQRYQQLIGCDNVQPGNTTDFYARYTTSVLCNAIVQNSIDACGLTGEATRPLCANDCADYALSEQKITASNVCGTAGTNAMTQIRADFTNCALPAMSITGDCIQAVDNQPNDCGYDNNLGGLCSYCAASSPNATDSCCVFSNTTTRCEGVVLPIVATASLQPIVTFTLTASGSADTSTAGPTVASSEHKKGLSGGAIAGIVIGSIIGAIFLLALIIGACLLFRRRSSRSPATSVFNQPVGRQQPDMEFHDGSRDQHEGQAGVLSVLGVGRVARMSALEGTSSSERAAYGLGGYQETSEENTPDSRLAPPTKRSGSVSSGSQRMGMGAHINTSPSSAGEFTSPESRGQSEQLDFFKDYYSQDEIRPSDLVSTLWAYEPRAGDEFQLERGDMIKVLGIWDDGWATGVRVKQRAEDWRDESKIQRDSGVSSGRRSRPTTSDEGEVKAFPLVCVCLPQHWRKTIDGDSTEGSGPGAFPDRGA</sequence>
<keyword evidence="2" id="KW-1133">Transmembrane helix</keyword>
<name>A0A2D3USN0_9PEZI</name>
<evidence type="ECO:0000313" key="3">
    <source>
        <dbReference type="EMBL" id="CZT14687.1"/>
    </source>
</evidence>
<feature type="compositionally biased region" description="Polar residues" evidence="1">
    <location>
        <begin position="442"/>
        <end position="451"/>
    </location>
</feature>
<feature type="compositionally biased region" description="Polar residues" evidence="1">
    <location>
        <begin position="361"/>
        <end position="370"/>
    </location>
</feature>
<dbReference type="Proteomes" id="UP000225277">
    <property type="component" value="Unassembled WGS sequence"/>
</dbReference>
<evidence type="ECO:0000256" key="2">
    <source>
        <dbReference type="SAM" id="Phobius"/>
    </source>
</evidence>
<dbReference type="Gene3D" id="2.30.30.40">
    <property type="entry name" value="SH3 Domains"/>
    <property type="match status" value="1"/>
</dbReference>
<keyword evidence="4" id="KW-1185">Reference proteome</keyword>
<feature type="region of interest" description="Disordered" evidence="1">
    <location>
        <begin position="539"/>
        <end position="569"/>
    </location>
</feature>
<feature type="compositionally biased region" description="Basic and acidic residues" evidence="1">
    <location>
        <begin position="539"/>
        <end position="552"/>
    </location>
</feature>
<feature type="compositionally biased region" description="Basic and acidic residues" evidence="1">
    <location>
        <begin position="374"/>
        <end position="387"/>
    </location>
</feature>
<gene>
    <name evidence="3" type="ORF">RCC_00660</name>
</gene>
<keyword evidence="2" id="KW-0472">Membrane</keyword>
<dbReference type="EMBL" id="FJUY01000001">
    <property type="protein sequence ID" value="CZT14687.1"/>
    <property type="molecule type" value="Genomic_DNA"/>
</dbReference>
<dbReference type="AlphaFoldDB" id="A0A2D3USN0"/>
<proteinExistence type="predicted"/>
<feature type="compositionally biased region" description="Low complexity" evidence="1">
    <location>
        <begin position="553"/>
        <end position="567"/>
    </location>
</feature>
<dbReference type="RefSeq" id="XP_023621584.1">
    <property type="nucleotide sequence ID" value="XM_023765816.1"/>
</dbReference>
<keyword evidence="2" id="KW-0812">Transmembrane</keyword>
<dbReference type="GeneID" id="35596025"/>
<accession>A0A2D3USN0</accession>
<evidence type="ECO:0000313" key="4">
    <source>
        <dbReference type="Proteomes" id="UP000225277"/>
    </source>
</evidence>
<feature type="compositionally biased region" description="Polar residues" evidence="1">
    <location>
        <begin position="459"/>
        <end position="476"/>
    </location>
</feature>
<dbReference type="OrthoDB" id="2163411at2759"/>
<reference evidence="3 4" key="1">
    <citation type="submission" date="2016-03" db="EMBL/GenBank/DDBJ databases">
        <authorList>
            <person name="Ploux O."/>
        </authorList>
    </citation>
    <scope>NUCLEOTIDE SEQUENCE [LARGE SCALE GENOMIC DNA]</scope>
    <source>
        <strain evidence="3 4">URUG2</strain>
    </source>
</reference>
<feature type="region of interest" description="Disordered" evidence="1">
    <location>
        <begin position="24"/>
        <end position="53"/>
    </location>
</feature>
<dbReference type="CDD" id="cd12087">
    <property type="entry name" value="TM_EGFR-like"/>
    <property type="match status" value="1"/>
</dbReference>
<feature type="region of interest" description="Disordered" evidence="1">
    <location>
        <begin position="361"/>
        <end position="387"/>
    </location>
</feature>
<feature type="region of interest" description="Disordered" evidence="1">
    <location>
        <begin position="422"/>
        <end position="476"/>
    </location>
</feature>
<organism evidence="3 4">
    <name type="scientific">Ramularia collo-cygni</name>
    <dbReference type="NCBI Taxonomy" id="112498"/>
    <lineage>
        <taxon>Eukaryota</taxon>
        <taxon>Fungi</taxon>
        <taxon>Dikarya</taxon>
        <taxon>Ascomycota</taxon>
        <taxon>Pezizomycotina</taxon>
        <taxon>Dothideomycetes</taxon>
        <taxon>Dothideomycetidae</taxon>
        <taxon>Mycosphaerellales</taxon>
        <taxon>Mycosphaerellaceae</taxon>
        <taxon>Ramularia</taxon>
    </lineage>
</organism>
<dbReference type="STRING" id="112498.A0A2D3USN0"/>
<evidence type="ECO:0000256" key="1">
    <source>
        <dbReference type="SAM" id="MobiDB-lite"/>
    </source>
</evidence>
<dbReference type="SUPFAM" id="SSF50044">
    <property type="entry name" value="SH3-domain"/>
    <property type="match status" value="1"/>
</dbReference>
<feature type="region of interest" description="Disordered" evidence="1">
    <location>
        <begin position="589"/>
        <end position="608"/>
    </location>
</feature>
<protein>
    <submittedName>
        <fullName evidence="3">Related to SH3 domain protein</fullName>
    </submittedName>
</protein>
<feature type="transmembrane region" description="Helical" evidence="2">
    <location>
        <begin position="326"/>
        <end position="352"/>
    </location>
</feature>